<evidence type="ECO:0000313" key="3">
    <source>
        <dbReference type="Proteomes" id="UP000322454"/>
    </source>
</evidence>
<dbReference type="Proteomes" id="UP000322454">
    <property type="component" value="Unassembled WGS sequence"/>
</dbReference>
<dbReference type="EMBL" id="SHMQ01000024">
    <property type="protein sequence ID" value="RZV38122.1"/>
    <property type="molecule type" value="Genomic_DNA"/>
</dbReference>
<organism evidence="2 3">
    <name type="scientific">Candidatus Acidulodesulfobacterium acidiphilum</name>
    <dbReference type="NCBI Taxonomy" id="2597224"/>
    <lineage>
        <taxon>Bacteria</taxon>
        <taxon>Deltaproteobacteria</taxon>
        <taxon>Candidatus Acidulodesulfobacterales</taxon>
        <taxon>Candidatus Acidulodesulfobacterium</taxon>
    </lineage>
</organism>
<evidence type="ECO:0000313" key="2">
    <source>
        <dbReference type="EMBL" id="RZV38122.1"/>
    </source>
</evidence>
<name>A0A520XAD7_9DELT</name>
<dbReference type="Pfam" id="PF05168">
    <property type="entry name" value="HEPN"/>
    <property type="match status" value="1"/>
</dbReference>
<sequence length="42" mass="5000">MDDYAIELRYPDDFYMPSVEESNQAIATAEKVREFILEKFSH</sequence>
<feature type="domain" description="HEPN" evidence="1">
    <location>
        <begin position="1"/>
        <end position="37"/>
    </location>
</feature>
<dbReference type="AlphaFoldDB" id="A0A520XAD7"/>
<accession>A0A520XAD7</accession>
<proteinExistence type="predicted"/>
<evidence type="ECO:0000259" key="1">
    <source>
        <dbReference type="Pfam" id="PF05168"/>
    </source>
</evidence>
<gene>
    <name evidence="2" type="ORF">EVJ48_07765</name>
</gene>
<protein>
    <submittedName>
        <fullName evidence="2">HEPN domain-containing protein</fullName>
    </submittedName>
</protein>
<dbReference type="InterPro" id="IPR007842">
    <property type="entry name" value="HEPN_dom"/>
</dbReference>
<comment type="caution">
    <text evidence="2">The sequence shown here is derived from an EMBL/GenBank/DDBJ whole genome shotgun (WGS) entry which is preliminary data.</text>
</comment>
<reference evidence="2 3" key="1">
    <citation type="submission" date="2019-01" db="EMBL/GenBank/DDBJ databases">
        <title>Insights into ecological role of a new deltaproteobacterial order Candidatus Sinidesulfobacterales (Sva0485) by metagenomics and metatranscriptomics.</title>
        <authorList>
            <person name="Tan S."/>
            <person name="Liu J."/>
            <person name="Fang Y."/>
            <person name="Hedlund B."/>
            <person name="Lian Z.-H."/>
            <person name="Huang L.-Y."/>
            <person name="Li J.-T."/>
            <person name="Huang L.-N."/>
            <person name="Li W.-J."/>
            <person name="Jiang H.-C."/>
            <person name="Dong H.-L."/>
            <person name="Shu W.-S."/>
        </authorList>
    </citation>
    <scope>NUCLEOTIDE SEQUENCE [LARGE SCALE GENOMIC DNA]</scope>
    <source>
        <strain evidence="2">AP4</strain>
    </source>
</reference>